<evidence type="ECO:0000313" key="2">
    <source>
        <dbReference type="Proteomes" id="UP000182826"/>
    </source>
</evidence>
<dbReference type="Proteomes" id="UP000182826">
    <property type="component" value="Unassembled WGS sequence"/>
</dbReference>
<sequence length="214" mass="23947">MKNLNAAVLLLNVLKTTICTLSLRSINIVSCNKKSFLFISFAVFPMLAQAQLEQYSKFNSDGSVEPIIDYFGSRKINDQFALTFFGLTREKWGQALIGLSYSPIEKITISASAGIEHGQKSPRYSFSIALNNKTLSFLALIEKGRGADNYLYKVNVFYEFSANSSLGIMDWRYHGLGPNFRYTITKLKATVWIMPAYDHEQGTGRCMAGISVSM</sequence>
<name>A0A1J7BMZ0_FLAJO</name>
<organism evidence="1 2">
    <name type="scientific">Flavobacterium johnsoniae</name>
    <name type="common">Cytophaga johnsonae</name>
    <dbReference type="NCBI Taxonomy" id="986"/>
    <lineage>
        <taxon>Bacteria</taxon>
        <taxon>Pseudomonadati</taxon>
        <taxon>Bacteroidota</taxon>
        <taxon>Flavobacteriia</taxon>
        <taxon>Flavobacteriales</taxon>
        <taxon>Flavobacteriaceae</taxon>
        <taxon>Flavobacterium</taxon>
    </lineage>
</organism>
<keyword evidence="2" id="KW-1185">Reference proteome</keyword>
<dbReference type="EMBL" id="MLFK01000010">
    <property type="protein sequence ID" value="OIV40063.1"/>
    <property type="molecule type" value="Genomic_DNA"/>
</dbReference>
<accession>A0A1J7BMZ0</accession>
<gene>
    <name evidence="1" type="ORF">BKM63_19085</name>
</gene>
<evidence type="ECO:0000313" key="1">
    <source>
        <dbReference type="EMBL" id="OIV40063.1"/>
    </source>
</evidence>
<dbReference type="AlphaFoldDB" id="A0A1J7BMZ0"/>
<proteinExistence type="predicted"/>
<comment type="caution">
    <text evidence="1">The sequence shown here is derived from an EMBL/GenBank/DDBJ whole genome shotgun (WGS) entry which is preliminary data.</text>
</comment>
<reference evidence="1 2" key="1">
    <citation type="submission" date="2016-10" db="EMBL/GenBank/DDBJ databases">
        <title>Draft Genome Sequence of Rhizobacteria Flavobacterium johnsoniae CI04.</title>
        <authorList>
            <person name="Bravo J.I."/>
            <person name="Lozano G.L."/>
            <person name="Handelsman J."/>
        </authorList>
    </citation>
    <scope>NUCLEOTIDE SEQUENCE [LARGE SCALE GENOMIC DNA]</scope>
    <source>
        <strain evidence="1 2">CI04</strain>
    </source>
</reference>
<dbReference type="OrthoDB" id="667328at2"/>
<protein>
    <submittedName>
        <fullName evidence="1">Uncharacterized protein</fullName>
    </submittedName>
</protein>
<dbReference type="RefSeq" id="WP_071638189.1">
    <property type="nucleotide sequence ID" value="NZ_MLFK01000010.1"/>
</dbReference>